<evidence type="ECO:0000256" key="3">
    <source>
        <dbReference type="ARBA" id="ARBA00023242"/>
    </source>
</evidence>
<comment type="subcellular location">
    <subcellularLocation>
        <location evidence="1 4">Nucleus</location>
    </subcellularLocation>
</comment>
<evidence type="ECO:0000256" key="5">
    <source>
        <dbReference type="SAM" id="MobiDB-lite"/>
    </source>
</evidence>
<dbReference type="InterPro" id="IPR012463">
    <property type="entry name" value="Ninja_motif"/>
</dbReference>
<dbReference type="Proteomes" id="UP001558713">
    <property type="component" value="Unassembled WGS sequence"/>
</dbReference>
<comment type="similarity">
    <text evidence="2 4">Belongs to the Ninja family.</text>
</comment>
<protein>
    <recommendedName>
        <fullName evidence="4">Ninja-family protein</fullName>
    </recommendedName>
    <alternativeName>
        <fullName evidence="4">ABI-binding protein</fullName>
    </alternativeName>
</protein>
<proteinExistence type="inferred from homology"/>
<dbReference type="Pfam" id="PF16136">
    <property type="entry name" value="NLS_NINJA_AFP"/>
    <property type="match status" value="1"/>
</dbReference>
<keyword evidence="6" id="KW-0732">Signal</keyword>
<feature type="compositionally biased region" description="Polar residues" evidence="5">
    <location>
        <begin position="247"/>
        <end position="256"/>
    </location>
</feature>
<dbReference type="EMBL" id="JBANAX010000163">
    <property type="protein sequence ID" value="KAL1220052.1"/>
    <property type="molecule type" value="Genomic_DNA"/>
</dbReference>
<keyword evidence="10" id="KW-1185">Reference proteome</keyword>
<feature type="domain" description="Ethylene-responsive binding factor-associated repression" evidence="7">
    <location>
        <begin position="89"/>
        <end position="123"/>
    </location>
</feature>
<organism evidence="9 10">
    <name type="scientific">Cardamine amara subsp. amara</name>
    <dbReference type="NCBI Taxonomy" id="228776"/>
    <lineage>
        <taxon>Eukaryota</taxon>
        <taxon>Viridiplantae</taxon>
        <taxon>Streptophyta</taxon>
        <taxon>Embryophyta</taxon>
        <taxon>Tracheophyta</taxon>
        <taxon>Spermatophyta</taxon>
        <taxon>Magnoliopsida</taxon>
        <taxon>eudicotyledons</taxon>
        <taxon>Gunneridae</taxon>
        <taxon>Pentapetalae</taxon>
        <taxon>rosids</taxon>
        <taxon>malvids</taxon>
        <taxon>Brassicales</taxon>
        <taxon>Brassicaceae</taxon>
        <taxon>Cardamineae</taxon>
        <taxon>Cardamine</taxon>
    </lineage>
</organism>
<sequence length="386" mass="42548">MSKRILFFFFSVSAVQFQLTSSSSSPYLSVVSESMGEASRQQRAWNREMTVTTNLSLNIDKYPRDLLRGFMSDNGGGIAFHGGETNCEDDETAIELNLGLSLGGRFGVDKTPRKLKRSSSVLDTLPFDDSRVAEMEEAEPENYTVGLARTTSLPAEMEEEWRKRKEMQSLRRMEAKRRRCEKQSFKVGNSDDQTVPFESERWVTASKSGFLQRHLVSSNNKQVCVDSDGGRPGGVGSSSSLSELDNKNQQGSSNSYNDERSPKIVAGCSSNSGSNGTEKPSVTRGDKVNEKGVRREEEDCVDRKGKGMATSTGLFDMPCVFTKGEGPNGRRVDGILYKYGKGEEVRIMCICHGSFLTPAEFVKHGGGGDVDRPLRHIVVNTSSSTF</sequence>
<evidence type="ECO:0000256" key="4">
    <source>
        <dbReference type="RuleBase" id="RU369029"/>
    </source>
</evidence>
<dbReference type="Pfam" id="PF16135">
    <property type="entry name" value="TDBD"/>
    <property type="match status" value="1"/>
</dbReference>
<dbReference type="InterPro" id="IPR032310">
    <property type="entry name" value="NLS_NINJA_AFP-like"/>
</dbReference>
<dbReference type="AlphaFoldDB" id="A0ABD1BS76"/>
<accession>A0ABD1BS76</accession>
<dbReference type="Pfam" id="PF07897">
    <property type="entry name" value="EAR"/>
    <property type="match status" value="1"/>
</dbReference>
<evidence type="ECO:0000313" key="10">
    <source>
        <dbReference type="Proteomes" id="UP001558713"/>
    </source>
</evidence>
<evidence type="ECO:0000256" key="1">
    <source>
        <dbReference type="ARBA" id="ARBA00004123"/>
    </source>
</evidence>
<feature type="compositionally biased region" description="Polar residues" evidence="5">
    <location>
        <begin position="268"/>
        <end position="280"/>
    </location>
</feature>
<evidence type="ECO:0000259" key="8">
    <source>
        <dbReference type="Pfam" id="PF16135"/>
    </source>
</evidence>
<dbReference type="GO" id="GO:0005634">
    <property type="term" value="C:nucleus"/>
    <property type="evidence" value="ECO:0007669"/>
    <property type="project" value="UniProtKB-SubCell"/>
</dbReference>
<feature type="region of interest" description="Disordered" evidence="5">
    <location>
        <begin position="172"/>
        <end position="193"/>
    </location>
</feature>
<dbReference type="PANTHER" id="PTHR31413:SF20">
    <property type="entry name" value="NINJA-FAMILY PROTEIN AFP2"/>
    <property type="match status" value="1"/>
</dbReference>
<name>A0ABD1BS76_CARAN</name>
<dbReference type="InterPro" id="IPR031307">
    <property type="entry name" value="Ninja_fam"/>
</dbReference>
<keyword evidence="3 4" id="KW-0539">Nucleus</keyword>
<dbReference type="InterPro" id="IPR032308">
    <property type="entry name" value="TDBD"/>
</dbReference>
<feature type="compositionally biased region" description="Basic and acidic residues" evidence="5">
    <location>
        <begin position="284"/>
        <end position="305"/>
    </location>
</feature>
<evidence type="ECO:0000313" key="9">
    <source>
        <dbReference type="EMBL" id="KAL1220052.1"/>
    </source>
</evidence>
<feature type="domain" description="Tify" evidence="8">
    <location>
        <begin position="346"/>
        <end position="379"/>
    </location>
</feature>
<evidence type="ECO:0000256" key="2">
    <source>
        <dbReference type="ARBA" id="ARBA00006081"/>
    </source>
</evidence>
<comment type="caution">
    <text evidence="9">The sequence shown here is derived from an EMBL/GenBank/DDBJ whole genome shotgun (WGS) entry which is preliminary data.</text>
</comment>
<evidence type="ECO:0000256" key="6">
    <source>
        <dbReference type="SAM" id="SignalP"/>
    </source>
</evidence>
<feature type="region of interest" description="Disordered" evidence="5">
    <location>
        <begin position="222"/>
        <end position="306"/>
    </location>
</feature>
<comment type="function">
    <text evidence="4">Acts as a negative regulator of abscisic acid (ABA) response.</text>
</comment>
<feature type="signal peptide" evidence="6">
    <location>
        <begin position="1"/>
        <end position="22"/>
    </location>
</feature>
<dbReference type="PANTHER" id="PTHR31413">
    <property type="entry name" value="AFP HOMOLOG 2"/>
    <property type="match status" value="1"/>
</dbReference>
<feature type="chain" id="PRO_5044863928" description="Ninja-family protein" evidence="6">
    <location>
        <begin position="23"/>
        <end position="386"/>
    </location>
</feature>
<evidence type="ECO:0000259" key="7">
    <source>
        <dbReference type="Pfam" id="PF07897"/>
    </source>
</evidence>
<gene>
    <name evidence="9" type="ORF">V5N11_017661</name>
</gene>
<reference evidence="9 10" key="1">
    <citation type="submission" date="2024-04" db="EMBL/GenBank/DDBJ databases">
        <title>Genome assembly C_amara_ONT_v2.</title>
        <authorList>
            <person name="Yant L."/>
            <person name="Moore C."/>
            <person name="Slenker M."/>
        </authorList>
    </citation>
    <scope>NUCLEOTIDE SEQUENCE [LARGE SCALE GENOMIC DNA]</scope>
    <source>
        <tissue evidence="9">Leaf</tissue>
    </source>
</reference>